<dbReference type="GO" id="GO:0005737">
    <property type="term" value="C:cytoplasm"/>
    <property type="evidence" value="ECO:0007669"/>
    <property type="project" value="UniProtKB-SubCell"/>
</dbReference>
<dbReference type="PROSITE" id="PS51309">
    <property type="entry name" value="PABC"/>
    <property type="match status" value="1"/>
</dbReference>
<comment type="subcellular location">
    <subcellularLocation>
        <location evidence="2 11">Cytoplasm</location>
    </subcellularLocation>
    <subcellularLocation>
        <location evidence="1">Nucleus</location>
    </subcellularLocation>
</comment>
<gene>
    <name evidence="14" type="ORF">CXB51_005717</name>
</gene>
<evidence type="ECO:0000256" key="9">
    <source>
        <dbReference type="ARBA" id="ARBA00023242"/>
    </source>
</evidence>
<accession>A0A8J6D9Z3</accession>
<keyword evidence="5" id="KW-0945">Host-virus interaction</keyword>
<dbReference type="SMART" id="SM00517">
    <property type="entry name" value="PolyA"/>
    <property type="match status" value="1"/>
</dbReference>
<dbReference type="InterPro" id="IPR012677">
    <property type="entry name" value="Nucleotide-bd_a/b_plait_sf"/>
</dbReference>
<dbReference type="InterPro" id="IPR036053">
    <property type="entry name" value="PABP-dom"/>
</dbReference>
<dbReference type="InterPro" id="IPR006515">
    <property type="entry name" value="PABP_1234"/>
</dbReference>
<dbReference type="FunFam" id="3.30.70.330:FF:000003">
    <property type="entry name" value="Polyadenylate-binding protein"/>
    <property type="match status" value="1"/>
</dbReference>
<keyword evidence="4 11" id="KW-0963">Cytoplasm</keyword>
<evidence type="ECO:0000256" key="10">
    <source>
        <dbReference type="PROSITE-ProRule" id="PRU00176"/>
    </source>
</evidence>
<dbReference type="AlphaFoldDB" id="A0A8J6D9Z3"/>
<protein>
    <recommendedName>
        <fullName evidence="11">Polyadenylate-binding protein</fullName>
        <shortName evidence="11">PABP</shortName>
    </recommendedName>
</protein>
<feature type="domain" description="RRM" evidence="12">
    <location>
        <begin position="189"/>
        <end position="266"/>
    </location>
</feature>
<keyword evidence="9" id="KW-0539">Nucleus</keyword>
<evidence type="ECO:0000259" key="13">
    <source>
        <dbReference type="PROSITE" id="PS51309"/>
    </source>
</evidence>
<dbReference type="InterPro" id="IPR002004">
    <property type="entry name" value="PABP_HYD_C"/>
</dbReference>
<dbReference type="InterPro" id="IPR000504">
    <property type="entry name" value="RRM_dom"/>
</dbReference>
<comment type="caution">
    <text evidence="14">The sequence shown here is derived from an EMBL/GenBank/DDBJ whole genome shotgun (WGS) entry which is preliminary data.</text>
</comment>
<feature type="domain" description="RRM" evidence="12">
    <location>
        <begin position="292"/>
        <end position="369"/>
    </location>
</feature>
<evidence type="ECO:0000256" key="6">
    <source>
        <dbReference type="ARBA" id="ARBA00022737"/>
    </source>
</evidence>
<proteinExistence type="inferred from homology"/>
<dbReference type="CDD" id="cd12379">
    <property type="entry name" value="RRM2_I_PABPs"/>
    <property type="match status" value="1"/>
</dbReference>
<dbReference type="GO" id="GO:0003723">
    <property type="term" value="F:RNA binding"/>
    <property type="evidence" value="ECO:0007669"/>
    <property type="project" value="UniProtKB-UniRule"/>
</dbReference>
<dbReference type="SMART" id="SM00360">
    <property type="entry name" value="RRM"/>
    <property type="match status" value="4"/>
</dbReference>
<keyword evidence="15" id="KW-1185">Reference proteome</keyword>
<dbReference type="SUPFAM" id="SSF63570">
    <property type="entry name" value="PABC (PABP) domain"/>
    <property type="match status" value="1"/>
</dbReference>
<dbReference type="Gene3D" id="3.30.70.330">
    <property type="match status" value="4"/>
</dbReference>
<feature type="domain" description="RRM" evidence="12">
    <location>
        <begin position="30"/>
        <end position="108"/>
    </location>
</feature>
<dbReference type="EMBL" id="JAHUZN010000003">
    <property type="protein sequence ID" value="KAG8499250.1"/>
    <property type="molecule type" value="Genomic_DNA"/>
</dbReference>
<dbReference type="PROSITE" id="PS50102">
    <property type="entry name" value="RRM"/>
    <property type="match status" value="4"/>
</dbReference>
<evidence type="ECO:0000256" key="2">
    <source>
        <dbReference type="ARBA" id="ARBA00004496"/>
    </source>
</evidence>
<evidence type="ECO:0000256" key="4">
    <source>
        <dbReference type="ARBA" id="ARBA00022490"/>
    </source>
</evidence>
<organism evidence="14 15">
    <name type="scientific">Gossypium anomalum</name>
    <dbReference type="NCBI Taxonomy" id="47600"/>
    <lineage>
        <taxon>Eukaryota</taxon>
        <taxon>Viridiplantae</taxon>
        <taxon>Streptophyta</taxon>
        <taxon>Embryophyta</taxon>
        <taxon>Tracheophyta</taxon>
        <taxon>Spermatophyta</taxon>
        <taxon>Magnoliopsida</taxon>
        <taxon>eudicotyledons</taxon>
        <taxon>Gunneridae</taxon>
        <taxon>Pentapetalae</taxon>
        <taxon>rosids</taxon>
        <taxon>malvids</taxon>
        <taxon>Malvales</taxon>
        <taxon>Malvaceae</taxon>
        <taxon>Malvoideae</taxon>
        <taxon>Gossypium</taxon>
    </lineage>
</organism>
<comment type="function">
    <text evidence="11">Binds the poly(A) tail of mRNA.</text>
</comment>
<comment type="similarity">
    <text evidence="3 11">Belongs to the polyadenylate-binding protein type-1 family.</text>
</comment>
<dbReference type="CDD" id="cd12381">
    <property type="entry name" value="RRM4_I_PABPs"/>
    <property type="match status" value="1"/>
</dbReference>
<evidence type="ECO:0000313" key="15">
    <source>
        <dbReference type="Proteomes" id="UP000701853"/>
    </source>
</evidence>
<dbReference type="GO" id="GO:0006417">
    <property type="term" value="P:regulation of translation"/>
    <property type="evidence" value="ECO:0007669"/>
    <property type="project" value="UniProtKB-KW"/>
</dbReference>
<dbReference type="FunFam" id="3.30.70.330:FF:000239">
    <property type="entry name" value="Polyadenylate-binding protein"/>
    <property type="match status" value="1"/>
</dbReference>
<dbReference type="CDD" id="cd12380">
    <property type="entry name" value="RRM3_I_PABPs"/>
    <property type="match status" value="1"/>
</dbReference>
<dbReference type="Gene3D" id="1.10.1900.10">
    <property type="entry name" value="c-terminal domain of poly(a) binding protein"/>
    <property type="match status" value="1"/>
</dbReference>
<dbReference type="Pfam" id="PF00076">
    <property type="entry name" value="RRM_1"/>
    <property type="match status" value="4"/>
</dbReference>
<dbReference type="Proteomes" id="UP000701853">
    <property type="component" value="Chromosome 3"/>
</dbReference>
<dbReference type="OrthoDB" id="19742at2759"/>
<keyword evidence="8 10" id="KW-0694">RNA-binding</keyword>
<dbReference type="InterPro" id="IPR045305">
    <property type="entry name" value="RRM2_I_PABPs"/>
</dbReference>
<feature type="domain" description="RRM" evidence="12">
    <location>
        <begin position="104"/>
        <end position="170"/>
    </location>
</feature>
<dbReference type="Pfam" id="PF00658">
    <property type="entry name" value="MLLE"/>
    <property type="match status" value="1"/>
</dbReference>
<dbReference type="FunFam" id="1.10.1900.10:FF:000003">
    <property type="entry name" value="Polyadenylate-binding protein"/>
    <property type="match status" value="1"/>
</dbReference>
<evidence type="ECO:0000256" key="5">
    <source>
        <dbReference type="ARBA" id="ARBA00022581"/>
    </source>
</evidence>
<evidence type="ECO:0000256" key="8">
    <source>
        <dbReference type="ARBA" id="ARBA00022884"/>
    </source>
</evidence>
<dbReference type="GO" id="GO:0005634">
    <property type="term" value="C:nucleus"/>
    <property type="evidence" value="ECO:0007669"/>
    <property type="project" value="UniProtKB-SubCell"/>
</dbReference>
<dbReference type="InterPro" id="IPR035979">
    <property type="entry name" value="RBD_domain_sf"/>
</dbReference>
<dbReference type="NCBIfam" id="TIGR01628">
    <property type="entry name" value="PABP-1234"/>
    <property type="match status" value="1"/>
</dbReference>
<dbReference type="PANTHER" id="PTHR24012">
    <property type="entry name" value="RNA BINDING PROTEIN"/>
    <property type="match status" value="1"/>
</dbReference>
<dbReference type="FunFam" id="3.30.70.330:FF:000217">
    <property type="entry name" value="Polyadenylate-binding protein"/>
    <property type="match status" value="1"/>
</dbReference>
<evidence type="ECO:0000256" key="3">
    <source>
        <dbReference type="ARBA" id="ARBA00008557"/>
    </source>
</evidence>
<evidence type="ECO:0000259" key="12">
    <source>
        <dbReference type="PROSITE" id="PS50102"/>
    </source>
</evidence>
<feature type="domain" description="PABC" evidence="13">
    <location>
        <begin position="538"/>
        <end position="615"/>
    </location>
</feature>
<sequence>MAQVQVQHHAPVSGPISVASGHGGAQFMPTSLYVGDLDVSVTDEQLYQTFGEVAPVVSVRVCRDTATGRSLRYGYVNYNNPRDGCVDISEFTLILKLFKPIAVNLDKSIDHKALHDTFSSFGNILSCRISTFGLGQSKGYGFVQFDKEESAQNAIDKLNGMLINDKQVYVGHFLCKHERETAPNKVKFNNVYVKNHSETTTDEELKTIFGEHGEITSVVVMRNADGKSKCFGFVNFENADDAARAVEALNGKKFEDKEWYVGKAQKKSEREHELQARFEQNMKEASDKFQGLNLYIKNLDDSIGDEKLKKMFSEFGNIISCKIMRDPSGISKGSGFVAFSTPEEAFRALAEMNGNMIVSKLLYVAPAQRKEERKSTATVCLVHNFILAQFSQMRPLAIPSVTPWMPVYPSGAPGLGQQFFYGQAPPTVIPPQAGFGYQQQLVPGMRPGGPPMLNYFVPMAQQGQRPGGRRGTVPVQQAQQPVSLMQQPMLPSGQVYRYPPGHKMPEVAPSNVPGGMLSIPYDMGSMPVRDAGNGQPMPVTALATSLANATPERQRTMLGESLYPLVERLERDAAAKVTGMLLEMDQTEVLHLLESPEALKAKVAEAMEVLRSVAAQQQSNNPADQLFSLSLNDNLVS</sequence>
<reference evidence="14 15" key="1">
    <citation type="journal article" date="2021" name="bioRxiv">
        <title>The Gossypium anomalum genome as a resource for cotton improvement and evolutionary analysis of hybrid incompatibility.</title>
        <authorList>
            <person name="Grover C.E."/>
            <person name="Yuan D."/>
            <person name="Arick M.A."/>
            <person name="Miller E.R."/>
            <person name="Hu G."/>
            <person name="Peterson D.G."/>
            <person name="Wendel J.F."/>
            <person name="Udall J.A."/>
        </authorList>
    </citation>
    <scope>NUCLEOTIDE SEQUENCE [LARGE SCALE GENOMIC DNA]</scope>
    <source>
        <strain evidence="14">JFW-Udall</strain>
        <tissue evidence="14">Leaf</tissue>
    </source>
</reference>
<dbReference type="SUPFAM" id="SSF54928">
    <property type="entry name" value="RNA-binding domain, RBD"/>
    <property type="match status" value="3"/>
</dbReference>
<keyword evidence="6" id="KW-0677">Repeat</keyword>
<name>A0A8J6D9Z3_9ROSI</name>
<evidence type="ECO:0000256" key="1">
    <source>
        <dbReference type="ARBA" id="ARBA00004123"/>
    </source>
</evidence>
<evidence type="ECO:0000256" key="7">
    <source>
        <dbReference type="ARBA" id="ARBA00022845"/>
    </source>
</evidence>
<keyword evidence="7" id="KW-0810">Translation regulation</keyword>
<evidence type="ECO:0000256" key="11">
    <source>
        <dbReference type="RuleBase" id="RU362004"/>
    </source>
</evidence>
<evidence type="ECO:0000313" key="14">
    <source>
        <dbReference type="EMBL" id="KAG8499250.1"/>
    </source>
</evidence>